<dbReference type="InterPro" id="IPR046368">
    <property type="entry name" value="Tag1"/>
</dbReference>
<dbReference type="PANTHER" id="PTHR35895">
    <property type="entry name" value="CHROMOSOME 16, WHOLE GENOME SHOTGUN SEQUENCE"/>
    <property type="match status" value="1"/>
</dbReference>
<accession>A0A9P6JR13</accession>
<evidence type="ECO:0000313" key="3">
    <source>
        <dbReference type="Proteomes" id="UP000807306"/>
    </source>
</evidence>
<evidence type="ECO:0000313" key="2">
    <source>
        <dbReference type="EMBL" id="KAF9529294.1"/>
    </source>
</evidence>
<gene>
    <name evidence="2" type="ORF">CPB83DRAFT_790385</name>
</gene>
<name>A0A9P6JR13_9AGAR</name>
<dbReference type="Proteomes" id="UP000807306">
    <property type="component" value="Unassembled WGS sequence"/>
</dbReference>
<dbReference type="EMBL" id="MU157847">
    <property type="protein sequence ID" value="KAF9529294.1"/>
    <property type="molecule type" value="Genomic_DNA"/>
</dbReference>
<feature type="compositionally biased region" description="Low complexity" evidence="1">
    <location>
        <begin position="2196"/>
        <end position="2223"/>
    </location>
</feature>
<dbReference type="GO" id="GO:0000329">
    <property type="term" value="C:fungal-type vacuole membrane"/>
    <property type="evidence" value="ECO:0007669"/>
    <property type="project" value="InterPro"/>
</dbReference>
<dbReference type="SUPFAM" id="SSF117070">
    <property type="entry name" value="LEA14-like"/>
    <property type="match status" value="1"/>
</dbReference>
<dbReference type="Gene3D" id="2.60.40.1820">
    <property type="match status" value="1"/>
</dbReference>
<keyword evidence="3" id="KW-1185">Reference proteome</keyword>
<dbReference type="InterPro" id="IPR022185">
    <property type="entry name" value="DUF3712"/>
</dbReference>
<comment type="caution">
    <text evidence="2">The sequence shown here is derived from an EMBL/GenBank/DDBJ whole genome shotgun (WGS) entry which is preliminary data.</text>
</comment>
<dbReference type="PANTHER" id="PTHR35895:SF1">
    <property type="entry name" value="LIPID-BINDING SERUM GLYCOPROTEIN C-TERMINAL DOMAIN-CONTAINING PROTEIN"/>
    <property type="match status" value="1"/>
</dbReference>
<dbReference type="OrthoDB" id="10039566at2759"/>
<organism evidence="2 3">
    <name type="scientific">Crepidotus variabilis</name>
    <dbReference type="NCBI Taxonomy" id="179855"/>
    <lineage>
        <taxon>Eukaryota</taxon>
        <taxon>Fungi</taxon>
        <taxon>Dikarya</taxon>
        <taxon>Basidiomycota</taxon>
        <taxon>Agaricomycotina</taxon>
        <taxon>Agaricomycetes</taxon>
        <taxon>Agaricomycetidae</taxon>
        <taxon>Agaricales</taxon>
        <taxon>Agaricineae</taxon>
        <taxon>Crepidotaceae</taxon>
        <taxon>Crepidotus</taxon>
    </lineage>
</organism>
<protein>
    <submittedName>
        <fullName evidence="2">Uncharacterized protein</fullName>
    </submittedName>
</protein>
<proteinExistence type="predicted"/>
<reference evidence="2" key="1">
    <citation type="submission" date="2020-11" db="EMBL/GenBank/DDBJ databases">
        <authorList>
            <consortium name="DOE Joint Genome Institute"/>
            <person name="Ahrendt S."/>
            <person name="Riley R."/>
            <person name="Andreopoulos W."/>
            <person name="Labutti K."/>
            <person name="Pangilinan J."/>
            <person name="Ruiz-Duenas F.J."/>
            <person name="Barrasa J.M."/>
            <person name="Sanchez-Garcia M."/>
            <person name="Camarero S."/>
            <person name="Miyauchi S."/>
            <person name="Serrano A."/>
            <person name="Linde D."/>
            <person name="Babiker R."/>
            <person name="Drula E."/>
            <person name="Ayuso-Fernandez I."/>
            <person name="Pacheco R."/>
            <person name="Padilla G."/>
            <person name="Ferreira P."/>
            <person name="Barriuso J."/>
            <person name="Kellner H."/>
            <person name="Castanera R."/>
            <person name="Alfaro M."/>
            <person name="Ramirez L."/>
            <person name="Pisabarro A.G."/>
            <person name="Kuo A."/>
            <person name="Tritt A."/>
            <person name="Lipzen A."/>
            <person name="He G."/>
            <person name="Yan M."/>
            <person name="Ng V."/>
            <person name="Cullen D."/>
            <person name="Martin F."/>
            <person name="Rosso M.-N."/>
            <person name="Henrissat B."/>
            <person name="Hibbett D."/>
            <person name="Martinez A.T."/>
            <person name="Grigoriev I.V."/>
        </authorList>
    </citation>
    <scope>NUCLEOTIDE SEQUENCE</scope>
    <source>
        <strain evidence="2">CBS 506.95</strain>
    </source>
</reference>
<evidence type="ECO:0000256" key="1">
    <source>
        <dbReference type="SAM" id="MobiDB-lite"/>
    </source>
</evidence>
<sequence length="2273" mass="240700">MEGIVSHTGIFPAKIDFKEVTQVFWVEDSQRQTEIGHMQLPTLYAKNKRAVINASVPFTITDEEAFGRFSGNLITSSNFTWRLVSAGLHVQALKFPTATGIKFDKMITMNGFNSFDHNVVLRDFQLPRDNPAGGIDFVAVTELYNPSPFSIDLGTVLFGLSYKNVSLGIGTGLETKIVPENNTITLKGTLQKQSDPSDLTVVSELFTRYLNGETSSVVATGQSTRQADGTIISWLSEGLQDLNLDVPFKAFQPIDPIRSIKIGDLALQFDKNQPWTPAAESRTVQASLQLPFGFSLSISEIQNNFVISKDGSDVAGLSTPLGASTSSVSVLSSTNTVGTINISITDTRLSCPDTQHGAFSTFNRELTTSKTSEFRLVGQSRAIAKMNIGEITLDPIKVNVSTSMSGLQGLKGMTTIHGVDVTGGTSSGITLAIDVSIYNPSNLKLSTGDLSLQLSRDGTLLGTTLMPNLTLNMGNNTVKATSNFEANNSPQGQQTLDDFVGKKDVQLSISGYDGSTQVASLVEAFKALSLDVTLPALKSDLLNSAALKILPTTGKENNISYVSVKLANPFSAELRITKVSSSVSAFGIQLGTIDQDVNFRAAPKSTTSSPDLNLNMNFDPAALFTVTRRLASEARLDVAPLDKIVQLGGYEYLQSSKREEIALDRRQASLFKGFDLPTFVKTAFKQLKSDVKLTVGLSIGEYQTQIHLAQDSVATATDDSLELILPILAGPIVQRIVGGSTLSLDTVLIKDPRQTSFGTQLKGDIRNAGPFDATISFPQGLTINWNGKPIGRVAMSDVQVVGDVGAKLDVESQFEVADVGYLAEFTKTLLTEESFEWEIYGQNLTVKALGISVSGIELPPRRVSLKGFNGLKDAVKIHSFDLPANDPAGGIHLTIQATTINPSQVGIELSSIGFNTEYNGIMIAPVASTGELTLAPLSTSQLSLAGRLIPQQSSEGLAAVSDVFNNFLHGKDSDVVVHGASAGSLDVTWLNDGIKVLQVATVLPNQGVLDIIKSISLNEMTLMFSTQDAYRPLTSSKSTDAAFTIPFGFPLEIASLQQTIALGYQGADFAKLSIPKGSVSTNVQARTIHLTFQNVPLQALDNHSVFENFLAATTITSSQTLRLSGSADADANTAVGMLSLKDIEFSVESSIAGLQGLNARPASVANLDVNHGYPDYLLIKVDSALFNPSNLTIGTGDASFRLEFEGQAIGSANLANLVIVPGNQNYSTDVHFAPQGGAVSAGRDLLQNFLQGVDSETSIAGSRSSTPIQSLQEALSEIRLSPVAIPSIHQNLIKSTSLVFPVDIVQTGVASATFILENPFTASVNLLRVGATATYQGLTLGNIPNVDISSRPIHADGHSSVTSPPLPLKFNLEPVNIIDLLLLNSKANGVDLGPLVPLFQFIMDNPDYKPPVQTFVNTQQPTCISGRQFDVFGAILKALENLKVDLAVDSRVSLDDYPTDLTFSQKGVPAITDETSLYLIGAVAGPIAQHLVDGAVLNFQTASIKNIAEDGFDLSLKGSLTDTGPLDALITFTEPVTVTWNGKNIAQISLPPVCAAANAGVPNYETNARLTITDAGSFTDFATFMLHNPSFDWTISTPKLRLTALGTIFDSVALSKTISFKAFNGLPGVTIGNFQLPSDDPAGGIHIETDANIPSPAQIGIELGTTTFMSYYKNTQIGPLSTSDLVLVANAQTKVHLSGRILPQTSDNLDIVGQLFSGYLSGANQTLETRGDSVVPPGAASPVQWLSNAFKTLSLDVILPGEKLQVIQAIELNDLEVVMKSQDQTFSPPTSSKNTVAKYKNPFGFSLQVIESGQTIILGALGTEMAKLVIPRMPANGGVSTGNVVDLVISFENIPLQSLNNDAFALLFAAVTLTSDIDADLGGQADVLAKTAIGNVPISGIPIAVTSHLKGINDFGRVADLSNVSVTGSGGSGGSEYIVAPLTTTLQNPSNVSLDTVDISLPVTYKGVGIGHAAIKEFNLVPGSNAIATEFHYQPADANDTVAQSFLTDYIQTGNQLDLSILGDLSATPFASLAPALSGIELTSHLIGLNQPNLITHVNVYISLESLETNLVSTEFTLFNPLPTTLVVEFVQADAGVEGEIYAQFSQGFTSFVISPGATVSSGKFANVLLPKGALASLDIVPLGYLDIKAAATARVGEGGYKVPYLQLSQDHVPTDYTLDLTLSNKAKAMSSGAVSFSKKPTSSSHSVVSSHSAQASSVSTDSTSDDVKITTSAVVPTGTLDRPIKSVEAPTSAAMVSSLRAVSTPGSSALSR</sequence>
<feature type="region of interest" description="Disordered" evidence="1">
    <location>
        <begin position="2196"/>
        <end position="2273"/>
    </location>
</feature>
<feature type="compositionally biased region" description="Polar residues" evidence="1">
    <location>
        <begin position="2261"/>
        <end position="2273"/>
    </location>
</feature>
<dbReference type="Pfam" id="PF12505">
    <property type="entry name" value="DUF3712"/>
    <property type="match status" value="6"/>
</dbReference>